<keyword evidence="5" id="KW-1185">Reference proteome</keyword>
<keyword evidence="1" id="KW-0175">Coiled coil</keyword>
<name>A0ABD2MAK7_9BILA</name>
<dbReference type="InterPro" id="IPR001870">
    <property type="entry name" value="B30.2/SPRY"/>
</dbReference>
<evidence type="ECO:0000256" key="1">
    <source>
        <dbReference type="SAM" id="Coils"/>
    </source>
</evidence>
<feature type="coiled-coil region" evidence="1">
    <location>
        <begin position="113"/>
        <end position="161"/>
    </location>
</feature>
<gene>
    <name evidence="4" type="ORF">niasHT_009084</name>
</gene>
<dbReference type="InterPro" id="IPR044736">
    <property type="entry name" value="Gid1/RanBPM/SPLA_SPRY"/>
</dbReference>
<dbReference type="Pfam" id="PF00622">
    <property type="entry name" value="SPRY"/>
    <property type="match status" value="1"/>
</dbReference>
<evidence type="ECO:0000313" key="4">
    <source>
        <dbReference type="EMBL" id="KAL3124536.1"/>
    </source>
</evidence>
<dbReference type="InterPro" id="IPR003877">
    <property type="entry name" value="SPRY_dom"/>
</dbReference>
<feature type="region of interest" description="Disordered" evidence="2">
    <location>
        <begin position="1"/>
        <end position="20"/>
    </location>
</feature>
<feature type="domain" description="B30.2/SPRY" evidence="3">
    <location>
        <begin position="219"/>
        <end position="410"/>
    </location>
</feature>
<dbReference type="EMBL" id="JBICBT010000070">
    <property type="protein sequence ID" value="KAL3124536.1"/>
    <property type="molecule type" value="Genomic_DNA"/>
</dbReference>
<dbReference type="PROSITE" id="PS50188">
    <property type="entry name" value="B302_SPRY"/>
    <property type="match status" value="1"/>
</dbReference>
<dbReference type="InterPro" id="IPR013320">
    <property type="entry name" value="ConA-like_dom_sf"/>
</dbReference>
<evidence type="ECO:0000259" key="3">
    <source>
        <dbReference type="PROSITE" id="PS50188"/>
    </source>
</evidence>
<dbReference type="AlphaFoldDB" id="A0ABD2MAK7"/>
<feature type="compositionally biased region" description="Polar residues" evidence="2">
    <location>
        <begin position="1"/>
        <end position="11"/>
    </location>
</feature>
<dbReference type="SMART" id="SM00449">
    <property type="entry name" value="SPRY"/>
    <property type="match status" value="1"/>
</dbReference>
<dbReference type="Proteomes" id="UP001620626">
    <property type="component" value="Unassembled WGS sequence"/>
</dbReference>
<sequence>MSISVDSTNGDRINDHQQEPEELLQLRARIAELEGMQRMNSSIASFEVFTPNGNGSDTDTGQNPPANSELSTNQRHQQQKFHKLEMELKDVKQMSIITKYVMENRLLQAELKHQKLLTEHNALMVKMAEMEKEQQKMAYHLAQKQNEQKELWVKVDELEQKQTADSEQLKTAKRGILVKIDELAQQVMDSDLFKQAFPSKFAAMENFVGVLKDRFGNDLLKAVHPNIRTKISEVFYNPPQNCWDVNACHSDLVIFGPECLMVHYKAEGDVWRAVFSKCSIPNSHFRIFYYEVKIVNVKRCISVGLAAKEMPTEKMVGHCVGTYSYTGDGIFWINGSKIEGKQTFVRDDTVGCGVNLATGRIIFTKNGQRLDNSIPDYAKLLIKQLHSLLSTASVLIHSQAAAVDAVEEERRLRTVVVTNVPECKSDKATERAQEDRAIVDQILNATDVDQAPIVFRVGKRMDGRPRPLKMEFPSKHAARHVIRMRGKVQALNGLHNVRVRESMTKEQLSERRKMIEECAKKRQADNGDWVIYANQVVLRQDIDHIRKNF</sequence>
<accession>A0ABD2MAK7</accession>
<dbReference type="Gene3D" id="2.60.120.920">
    <property type="match status" value="1"/>
</dbReference>
<protein>
    <recommendedName>
        <fullName evidence="3">B30.2/SPRY domain-containing protein</fullName>
    </recommendedName>
</protein>
<comment type="caution">
    <text evidence="4">The sequence shown here is derived from an EMBL/GenBank/DDBJ whole genome shotgun (WGS) entry which is preliminary data.</text>
</comment>
<reference evidence="4 5" key="1">
    <citation type="submission" date="2024-10" db="EMBL/GenBank/DDBJ databases">
        <authorList>
            <person name="Kim D."/>
        </authorList>
    </citation>
    <scope>NUCLEOTIDE SEQUENCE [LARGE SCALE GENOMIC DNA]</scope>
    <source>
        <strain evidence="4">BH-2024</strain>
    </source>
</reference>
<evidence type="ECO:0000256" key="2">
    <source>
        <dbReference type="SAM" id="MobiDB-lite"/>
    </source>
</evidence>
<feature type="compositionally biased region" description="Polar residues" evidence="2">
    <location>
        <begin position="51"/>
        <end position="76"/>
    </location>
</feature>
<proteinExistence type="predicted"/>
<dbReference type="CDD" id="cd12885">
    <property type="entry name" value="SPRY_RanBP_like"/>
    <property type="match status" value="1"/>
</dbReference>
<feature type="region of interest" description="Disordered" evidence="2">
    <location>
        <begin position="47"/>
        <end position="77"/>
    </location>
</feature>
<dbReference type="SUPFAM" id="SSF49899">
    <property type="entry name" value="Concanavalin A-like lectins/glucanases"/>
    <property type="match status" value="1"/>
</dbReference>
<evidence type="ECO:0000313" key="5">
    <source>
        <dbReference type="Proteomes" id="UP001620626"/>
    </source>
</evidence>
<organism evidence="4 5">
    <name type="scientific">Heterodera trifolii</name>
    <dbReference type="NCBI Taxonomy" id="157864"/>
    <lineage>
        <taxon>Eukaryota</taxon>
        <taxon>Metazoa</taxon>
        <taxon>Ecdysozoa</taxon>
        <taxon>Nematoda</taxon>
        <taxon>Chromadorea</taxon>
        <taxon>Rhabditida</taxon>
        <taxon>Tylenchina</taxon>
        <taxon>Tylenchomorpha</taxon>
        <taxon>Tylenchoidea</taxon>
        <taxon>Heteroderidae</taxon>
        <taxon>Heteroderinae</taxon>
        <taxon>Heterodera</taxon>
    </lineage>
</organism>
<dbReference type="InterPro" id="IPR043136">
    <property type="entry name" value="B30.2/SPRY_sf"/>
</dbReference>